<dbReference type="EMBL" id="LUGG01000006">
    <property type="protein sequence ID" value="OBZ73811.1"/>
    <property type="molecule type" value="Genomic_DNA"/>
</dbReference>
<keyword evidence="5" id="KW-1185">Reference proteome</keyword>
<evidence type="ECO:0000313" key="5">
    <source>
        <dbReference type="Proteomes" id="UP000092993"/>
    </source>
</evidence>
<keyword evidence="2" id="KW-0812">Transmembrane</keyword>
<feature type="transmembrane region" description="Helical" evidence="2">
    <location>
        <begin position="38"/>
        <end position="61"/>
    </location>
</feature>
<feature type="chain" id="PRO_5008889028" description="Protein RCR2" evidence="3">
    <location>
        <begin position="23"/>
        <end position="161"/>
    </location>
</feature>
<feature type="compositionally biased region" description="Polar residues" evidence="1">
    <location>
        <begin position="148"/>
        <end position="161"/>
    </location>
</feature>
<name>A0A1C7MAA5_GRIFR</name>
<evidence type="ECO:0008006" key="6">
    <source>
        <dbReference type="Google" id="ProtNLM"/>
    </source>
</evidence>
<evidence type="ECO:0000313" key="4">
    <source>
        <dbReference type="EMBL" id="OBZ73811.1"/>
    </source>
</evidence>
<gene>
    <name evidence="4" type="ORF">A0H81_06191</name>
</gene>
<evidence type="ECO:0000256" key="3">
    <source>
        <dbReference type="SAM" id="SignalP"/>
    </source>
</evidence>
<keyword evidence="2" id="KW-0472">Membrane</keyword>
<dbReference type="AlphaFoldDB" id="A0A1C7MAA5"/>
<reference evidence="4 5" key="1">
    <citation type="submission" date="2016-03" db="EMBL/GenBank/DDBJ databases">
        <title>Whole genome sequencing of Grifola frondosa 9006-11.</title>
        <authorList>
            <person name="Min B."/>
            <person name="Park H."/>
            <person name="Kim J.-G."/>
            <person name="Cho H."/>
            <person name="Oh Y.-L."/>
            <person name="Kong W.-S."/>
            <person name="Choi I.-G."/>
        </authorList>
    </citation>
    <scope>NUCLEOTIDE SEQUENCE [LARGE SCALE GENOMIC DNA]</scope>
    <source>
        <strain evidence="4 5">9006-11</strain>
    </source>
</reference>
<feature type="region of interest" description="Disordered" evidence="1">
    <location>
        <begin position="115"/>
        <end position="161"/>
    </location>
</feature>
<dbReference type="OMA" id="YPAMNHQ"/>
<keyword evidence="2" id="KW-1133">Transmembrane helix</keyword>
<evidence type="ECO:0000256" key="1">
    <source>
        <dbReference type="SAM" id="MobiDB-lite"/>
    </source>
</evidence>
<evidence type="ECO:0000256" key="2">
    <source>
        <dbReference type="SAM" id="Phobius"/>
    </source>
</evidence>
<proteinExistence type="predicted"/>
<sequence length="161" mass="17178">MFSSLTLLRSIALLSLAASASAQYYGPGYYGHRSLAGRIIGGIIVAVVAVFIILLVVGVIYRRRRRTVAVLPTAVGQTSTNWNGPGYGSQQVGYMPYPIASQQQPGWGKNDEYTTQHINGYTAGSPAEGTPQSGGFVVPPNSPPPAHVNSNAHYPWFNATQ</sequence>
<keyword evidence="3" id="KW-0732">Signal</keyword>
<accession>A0A1C7MAA5</accession>
<comment type="caution">
    <text evidence="4">The sequence shown here is derived from an EMBL/GenBank/DDBJ whole genome shotgun (WGS) entry which is preliminary data.</text>
</comment>
<protein>
    <recommendedName>
        <fullName evidence="6">Protein RCR2</fullName>
    </recommendedName>
</protein>
<organism evidence="4 5">
    <name type="scientific">Grifola frondosa</name>
    <name type="common">Maitake</name>
    <name type="synonym">Polyporus frondosus</name>
    <dbReference type="NCBI Taxonomy" id="5627"/>
    <lineage>
        <taxon>Eukaryota</taxon>
        <taxon>Fungi</taxon>
        <taxon>Dikarya</taxon>
        <taxon>Basidiomycota</taxon>
        <taxon>Agaricomycotina</taxon>
        <taxon>Agaricomycetes</taxon>
        <taxon>Polyporales</taxon>
        <taxon>Grifolaceae</taxon>
        <taxon>Grifola</taxon>
    </lineage>
</organism>
<feature type="signal peptide" evidence="3">
    <location>
        <begin position="1"/>
        <end position="22"/>
    </location>
</feature>
<dbReference type="Proteomes" id="UP000092993">
    <property type="component" value="Unassembled WGS sequence"/>
</dbReference>